<evidence type="ECO:0000313" key="4">
    <source>
        <dbReference type="EMBL" id="BAQ17428.1"/>
    </source>
</evidence>
<accession>A0A0A8K3B1</accession>
<dbReference type="PANTHER" id="PTHR12184:SF1">
    <property type="entry name" value="UBIQUINOL-CYTOCHROME-C REDUCTASE COMPLEX ASSEMBLY FACTOR 1"/>
    <property type="match status" value="1"/>
</dbReference>
<organism evidence="4 5">
    <name type="scientific">Methyloceanibacter caenitepidi</name>
    <dbReference type="NCBI Taxonomy" id="1384459"/>
    <lineage>
        <taxon>Bacteria</taxon>
        <taxon>Pseudomonadati</taxon>
        <taxon>Pseudomonadota</taxon>
        <taxon>Alphaproteobacteria</taxon>
        <taxon>Hyphomicrobiales</taxon>
        <taxon>Hyphomicrobiaceae</taxon>
        <taxon>Methyloceanibacter</taxon>
    </lineage>
</organism>
<proteinExistence type="inferred from homology"/>
<dbReference type="InterPro" id="IPR021150">
    <property type="entry name" value="Ubiq_cyt_c_chap"/>
</dbReference>
<reference evidence="4 5" key="1">
    <citation type="submission" date="2014-09" db="EMBL/GenBank/DDBJ databases">
        <title>Genome sequencing of Methyloceanibacter caenitepidi Gela4.</title>
        <authorList>
            <person name="Takeuchi M."/>
            <person name="Susumu S."/>
            <person name="Kamagata Y."/>
            <person name="Oshima K."/>
            <person name="Hattori M."/>
            <person name="Iwasaki W."/>
        </authorList>
    </citation>
    <scope>NUCLEOTIDE SEQUENCE [LARGE SCALE GENOMIC DNA]</scope>
    <source>
        <strain evidence="4 5">Gela4</strain>
    </source>
</reference>
<dbReference type="HOGENOM" id="CLU_051390_5_1_5"/>
<protein>
    <submittedName>
        <fullName evidence="4">Ubiquinol-cytochrome C chaperone</fullName>
    </submittedName>
</protein>
<dbReference type="EMBL" id="AP014648">
    <property type="protein sequence ID" value="BAQ17428.1"/>
    <property type="molecule type" value="Genomic_DNA"/>
</dbReference>
<dbReference type="STRING" id="1384459.GL4_1978"/>
<dbReference type="InterPro" id="IPR007129">
    <property type="entry name" value="Ubiqinol_cyt_c_chaperone_CPB3"/>
</dbReference>
<evidence type="ECO:0000259" key="3">
    <source>
        <dbReference type="Pfam" id="PF03981"/>
    </source>
</evidence>
<dbReference type="Proteomes" id="UP000031643">
    <property type="component" value="Chromosome"/>
</dbReference>
<evidence type="ECO:0000313" key="5">
    <source>
        <dbReference type="Proteomes" id="UP000031643"/>
    </source>
</evidence>
<name>A0A0A8K3B1_9HYPH</name>
<sequence length="196" mass="20981">MPWSLKPFANLLPSAKSWAKSWAKAWGSGAPHADDLYDAIMAQARLPIYYQTLGVPDTLEGRFSILTIHLFAVFRRLKSAGAEATATAQALADRFVADMDTVLREIGVGDLSVPKKVRKLVAGGANLIESYDRAAAAGGQALETVIADSLPLDGEEARAASAKLTPYVNAMLEDLKTQPIEDICAGRIRFPDVPAA</sequence>
<dbReference type="AlphaFoldDB" id="A0A0A8K3B1"/>
<dbReference type="Pfam" id="PF03981">
    <property type="entry name" value="Ubiq_cyt_C_chap"/>
    <property type="match status" value="1"/>
</dbReference>
<gene>
    <name evidence="4" type="ORF">GL4_1978</name>
</gene>
<feature type="domain" description="Ubiquinol-cytochrome c chaperone" evidence="3">
    <location>
        <begin position="51"/>
        <end position="190"/>
    </location>
</feature>
<evidence type="ECO:0000256" key="1">
    <source>
        <dbReference type="ARBA" id="ARBA00006407"/>
    </source>
</evidence>
<dbReference type="PANTHER" id="PTHR12184">
    <property type="entry name" value="UBIQUINOL-CYTOCHROME C REDUCTASE COMPLEX ASSEMBLY FACTOR 1 FAMILY MEMBER"/>
    <property type="match status" value="1"/>
</dbReference>
<dbReference type="OrthoDB" id="7158889at2"/>
<comment type="similarity">
    <text evidence="1">Belongs to the CBP3 family.</text>
</comment>
<evidence type="ECO:0000256" key="2">
    <source>
        <dbReference type="ARBA" id="ARBA00006436"/>
    </source>
</evidence>
<dbReference type="KEGG" id="mcg:GL4_1978"/>
<comment type="similarity">
    <text evidence="2">Belongs to the UPF0174 family.</text>
</comment>
<keyword evidence="5" id="KW-1185">Reference proteome</keyword>